<dbReference type="FunFam" id="2.40.50.100:FF:000010">
    <property type="entry name" value="Acetyltransferase component of pyruvate dehydrogenase complex"/>
    <property type="match status" value="1"/>
</dbReference>
<dbReference type="PROSITE" id="PS00189">
    <property type="entry name" value="LIPOYL"/>
    <property type="match status" value="1"/>
</dbReference>
<dbReference type="InterPro" id="IPR000089">
    <property type="entry name" value="Biotin_lipoyl"/>
</dbReference>
<dbReference type="SUPFAM" id="SSF51230">
    <property type="entry name" value="Single hybrid motif"/>
    <property type="match status" value="1"/>
</dbReference>
<comment type="caution">
    <text evidence="8">The sequence shown here is derived from an EMBL/GenBank/DDBJ whole genome shotgun (WGS) entry which is preliminary data.</text>
</comment>
<dbReference type="Pfam" id="PF00198">
    <property type="entry name" value="2-oxoacid_dh"/>
    <property type="match status" value="1"/>
</dbReference>
<dbReference type="GO" id="GO:0045254">
    <property type="term" value="C:pyruvate dehydrogenase complex"/>
    <property type="evidence" value="ECO:0007669"/>
    <property type="project" value="InterPro"/>
</dbReference>
<evidence type="ECO:0000256" key="5">
    <source>
        <dbReference type="SAM" id="MobiDB-lite"/>
    </source>
</evidence>
<dbReference type="Pfam" id="PF00364">
    <property type="entry name" value="Biotin_lipoyl"/>
    <property type="match status" value="1"/>
</dbReference>
<gene>
    <name evidence="8" type="ORF">WJX74_011012</name>
</gene>
<accession>A0AAW1R2B2</accession>
<dbReference type="InterPro" id="IPR004167">
    <property type="entry name" value="PSBD"/>
</dbReference>
<name>A0AAW1R2B2_9CHLO</name>
<feature type="domain" description="Peripheral subunit-binding (PSBD)" evidence="7">
    <location>
        <begin position="189"/>
        <end position="226"/>
    </location>
</feature>
<protein>
    <recommendedName>
        <fullName evidence="4">Dihydrolipoamide acetyltransferase component of pyruvate dehydrogenase complex</fullName>
        <ecNumber evidence="4">2.3.1.-</ecNumber>
    </recommendedName>
</protein>
<keyword evidence="4" id="KW-0012">Acyltransferase</keyword>
<dbReference type="Pfam" id="PF02817">
    <property type="entry name" value="E3_binding"/>
    <property type="match status" value="1"/>
</dbReference>
<keyword evidence="2 4" id="KW-0450">Lipoyl</keyword>
<dbReference type="InterPro" id="IPR045257">
    <property type="entry name" value="E2/Pdx1"/>
</dbReference>
<evidence type="ECO:0000313" key="8">
    <source>
        <dbReference type="EMBL" id="KAK9827571.1"/>
    </source>
</evidence>
<evidence type="ECO:0000256" key="1">
    <source>
        <dbReference type="ARBA" id="ARBA00007317"/>
    </source>
</evidence>
<sequence>MDSLRLHSCGPALLPFRVPRAVPRPRTSITVTNAVKEIFMPALSSTMTEGKIVSWLKSPGDKISKGESVVVVESDKADMDVESFNDGILGSIVTEEGGTANVGEAIAFIAETEAELEEAKAKAGSNGAAPAPAPAAQAAVPAEAPQAAAAPAPAPAATATAPPPPAPSAPAPAAPPAAAPVKRSDGRVIATPYAKKLAQQLKVDLASLAGSGPAGRITASDVEAASNGAAGGNGAAPAAAPAASQVQQAAKPAGSAQPPQRAPPAPTAAPGSVPEGAPTTVSELKGRTEPFTSMQAAIAKNMIQSLKVPEFRVSYTITTGKLDALSKKLKPKGVTMTALLAKAAGTALAKHEVVNAACTPDGQGITYNDHINVAVAVSMPDGGLITPVLKDAHSTDIYQLSRSWSDLVKRSRVKQLKPDEYNSGTFTISNLGMFGADTFDAILQPGTGAILAVGGSKPTVTADDQGRICVLKQMTCNLTCDHRIMSGVAAAEFMQTFKAIIEDPDQLTF</sequence>
<reference evidence="8 9" key="1">
    <citation type="journal article" date="2024" name="Nat. Commun.">
        <title>Phylogenomics reveals the evolutionary origins of lichenization in chlorophyte algae.</title>
        <authorList>
            <person name="Puginier C."/>
            <person name="Libourel C."/>
            <person name="Otte J."/>
            <person name="Skaloud P."/>
            <person name="Haon M."/>
            <person name="Grisel S."/>
            <person name="Petersen M."/>
            <person name="Berrin J.G."/>
            <person name="Delaux P.M."/>
            <person name="Dal Grande F."/>
            <person name="Keller J."/>
        </authorList>
    </citation>
    <scope>NUCLEOTIDE SEQUENCE [LARGE SCALE GENOMIC DNA]</scope>
    <source>
        <strain evidence="8 9">SAG 2145</strain>
    </source>
</reference>
<dbReference type="AlphaFoldDB" id="A0AAW1R2B2"/>
<evidence type="ECO:0000256" key="2">
    <source>
        <dbReference type="ARBA" id="ARBA00022823"/>
    </source>
</evidence>
<dbReference type="Gene3D" id="4.10.320.10">
    <property type="entry name" value="E3-binding domain"/>
    <property type="match status" value="1"/>
</dbReference>
<keyword evidence="4" id="KW-0808">Transferase</keyword>
<feature type="domain" description="Lipoyl-binding" evidence="6">
    <location>
        <begin position="35"/>
        <end position="110"/>
    </location>
</feature>
<organism evidence="8 9">
    <name type="scientific">Apatococcus lobatus</name>
    <dbReference type="NCBI Taxonomy" id="904363"/>
    <lineage>
        <taxon>Eukaryota</taxon>
        <taxon>Viridiplantae</taxon>
        <taxon>Chlorophyta</taxon>
        <taxon>core chlorophytes</taxon>
        <taxon>Trebouxiophyceae</taxon>
        <taxon>Chlorellales</taxon>
        <taxon>Chlorellaceae</taxon>
        <taxon>Apatococcus</taxon>
    </lineage>
</organism>
<dbReference type="SUPFAM" id="SSF52777">
    <property type="entry name" value="CoA-dependent acyltransferases"/>
    <property type="match status" value="1"/>
</dbReference>
<feature type="compositionally biased region" description="Pro residues" evidence="5">
    <location>
        <begin position="161"/>
        <end position="178"/>
    </location>
</feature>
<dbReference type="GO" id="GO:0006086">
    <property type="term" value="P:pyruvate decarboxylation to acetyl-CoA"/>
    <property type="evidence" value="ECO:0007669"/>
    <property type="project" value="InterPro"/>
</dbReference>
<dbReference type="PANTHER" id="PTHR23151:SF75">
    <property type="entry name" value="DIHYDROLIPOYLLYSINE-RESIDUE ACETYLTRANSFERASE COMPONENT 5 OF PYRUVATE DEHYDROGENASE COMPLEX, CHLOROPLASTIC"/>
    <property type="match status" value="1"/>
</dbReference>
<dbReference type="InterPro" id="IPR011053">
    <property type="entry name" value="Single_hybrid_motif"/>
</dbReference>
<evidence type="ECO:0000259" key="6">
    <source>
        <dbReference type="PROSITE" id="PS50968"/>
    </source>
</evidence>
<dbReference type="InterPro" id="IPR001078">
    <property type="entry name" value="2-oxoacid_DH_actylTfrase"/>
</dbReference>
<keyword evidence="3" id="KW-0809">Transit peptide</keyword>
<dbReference type="EMBL" id="JALJOS010000018">
    <property type="protein sequence ID" value="KAK9827571.1"/>
    <property type="molecule type" value="Genomic_DNA"/>
</dbReference>
<dbReference type="PROSITE" id="PS50968">
    <property type="entry name" value="BIOTINYL_LIPOYL"/>
    <property type="match status" value="1"/>
</dbReference>
<feature type="compositionally biased region" description="Low complexity" evidence="5">
    <location>
        <begin position="122"/>
        <end position="160"/>
    </location>
</feature>
<comment type="cofactor">
    <cofactor evidence="4">
        <name>(R)-lipoate</name>
        <dbReference type="ChEBI" id="CHEBI:83088"/>
    </cofactor>
</comment>
<evidence type="ECO:0000256" key="4">
    <source>
        <dbReference type="RuleBase" id="RU003423"/>
    </source>
</evidence>
<dbReference type="EC" id="2.3.1.-" evidence="4"/>
<feature type="region of interest" description="Disordered" evidence="5">
    <location>
        <begin position="119"/>
        <end position="183"/>
    </location>
</feature>
<dbReference type="CDD" id="cd06849">
    <property type="entry name" value="lipoyl_domain"/>
    <property type="match status" value="1"/>
</dbReference>
<dbReference type="Proteomes" id="UP001438707">
    <property type="component" value="Unassembled WGS sequence"/>
</dbReference>
<evidence type="ECO:0000313" key="9">
    <source>
        <dbReference type="Proteomes" id="UP001438707"/>
    </source>
</evidence>
<feature type="compositionally biased region" description="Low complexity" evidence="5">
    <location>
        <begin position="235"/>
        <end position="259"/>
    </location>
</feature>
<dbReference type="GO" id="GO:0004742">
    <property type="term" value="F:dihydrolipoyllysine-residue acetyltransferase activity"/>
    <property type="evidence" value="ECO:0007669"/>
    <property type="project" value="TreeGrafter"/>
</dbReference>
<dbReference type="Gene3D" id="3.30.559.10">
    <property type="entry name" value="Chloramphenicol acetyltransferase-like domain"/>
    <property type="match status" value="1"/>
</dbReference>
<dbReference type="PANTHER" id="PTHR23151">
    <property type="entry name" value="DIHYDROLIPOAMIDE ACETYL/SUCCINYL-TRANSFERASE-RELATED"/>
    <property type="match status" value="1"/>
</dbReference>
<dbReference type="InterPro" id="IPR003016">
    <property type="entry name" value="2-oxoA_DH_lipoyl-BS"/>
</dbReference>
<evidence type="ECO:0000259" key="7">
    <source>
        <dbReference type="PROSITE" id="PS51826"/>
    </source>
</evidence>
<dbReference type="PROSITE" id="PS51826">
    <property type="entry name" value="PSBD"/>
    <property type="match status" value="1"/>
</dbReference>
<comment type="similarity">
    <text evidence="1 4">Belongs to the 2-oxoacid dehydrogenase family.</text>
</comment>
<dbReference type="InterPro" id="IPR023213">
    <property type="entry name" value="CAT-like_dom_sf"/>
</dbReference>
<keyword evidence="9" id="KW-1185">Reference proteome</keyword>
<dbReference type="Gene3D" id="2.40.50.100">
    <property type="match status" value="1"/>
</dbReference>
<dbReference type="InterPro" id="IPR036625">
    <property type="entry name" value="E3-bd_dom_sf"/>
</dbReference>
<feature type="region of interest" description="Disordered" evidence="5">
    <location>
        <begin position="229"/>
        <end position="283"/>
    </location>
</feature>
<dbReference type="SUPFAM" id="SSF47005">
    <property type="entry name" value="Peripheral subunit-binding domain of 2-oxo acid dehydrogenase complex"/>
    <property type="match status" value="1"/>
</dbReference>
<proteinExistence type="inferred from homology"/>
<evidence type="ECO:0000256" key="3">
    <source>
        <dbReference type="ARBA" id="ARBA00022946"/>
    </source>
</evidence>